<feature type="region of interest" description="Disordered" evidence="1">
    <location>
        <begin position="1"/>
        <end position="20"/>
    </location>
</feature>
<sequence>MSTNVGNNQRASHQPYEQPVKNLPSNDLARLLGSGLTSSSTAISSPPIERYSSGGSVVAGQFPRCVAPLHSSVRQLLHCPFGGAASSLVVFESHSSAFILVPRMCLVSRCPNACCLGTAGQIAPSPCTAAQRFPSRVAHWLSISPILLPWPGLMLDCLYLSNIPFAFCFPIATHHFAGHC</sequence>
<name>A0A1Y2HRD1_9FUNG</name>
<reference evidence="2 3" key="1">
    <citation type="submission" date="2016-07" db="EMBL/GenBank/DDBJ databases">
        <title>Pervasive Adenine N6-methylation of Active Genes in Fungi.</title>
        <authorList>
            <consortium name="DOE Joint Genome Institute"/>
            <person name="Mondo S.J."/>
            <person name="Dannebaum R.O."/>
            <person name="Kuo R.C."/>
            <person name="Labutti K."/>
            <person name="Haridas S."/>
            <person name="Kuo A."/>
            <person name="Salamov A."/>
            <person name="Ahrendt S.R."/>
            <person name="Lipzen A."/>
            <person name="Sullivan W."/>
            <person name="Andreopoulos W.B."/>
            <person name="Clum A."/>
            <person name="Lindquist E."/>
            <person name="Daum C."/>
            <person name="Ramamoorthy G.K."/>
            <person name="Gryganskyi A."/>
            <person name="Culley D."/>
            <person name="Magnuson J.K."/>
            <person name="James T.Y."/>
            <person name="O'Malley M.A."/>
            <person name="Stajich J.E."/>
            <person name="Spatafora J.W."/>
            <person name="Visel A."/>
            <person name="Grigoriev I.V."/>
        </authorList>
    </citation>
    <scope>NUCLEOTIDE SEQUENCE [LARGE SCALE GENOMIC DNA]</scope>
    <source>
        <strain evidence="2 3">PL171</strain>
    </source>
</reference>
<evidence type="ECO:0000256" key="1">
    <source>
        <dbReference type="SAM" id="MobiDB-lite"/>
    </source>
</evidence>
<proteinExistence type="predicted"/>
<comment type="caution">
    <text evidence="2">The sequence shown here is derived from an EMBL/GenBank/DDBJ whole genome shotgun (WGS) entry which is preliminary data.</text>
</comment>
<organism evidence="2 3">
    <name type="scientific">Catenaria anguillulae PL171</name>
    <dbReference type="NCBI Taxonomy" id="765915"/>
    <lineage>
        <taxon>Eukaryota</taxon>
        <taxon>Fungi</taxon>
        <taxon>Fungi incertae sedis</taxon>
        <taxon>Blastocladiomycota</taxon>
        <taxon>Blastocladiomycetes</taxon>
        <taxon>Blastocladiales</taxon>
        <taxon>Catenariaceae</taxon>
        <taxon>Catenaria</taxon>
    </lineage>
</organism>
<dbReference type="Proteomes" id="UP000193411">
    <property type="component" value="Unassembled WGS sequence"/>
</dbReference>
<protein>
    <submittedName>
        <fullName evidence="2">Uncharacterized protein</fullName>
    </submittedName>
</protein>
<gene>
    <name evidence="2" type="ORF">BCR44DRAFT_1052528</name>
</gene>
<keyword evidence="3" id="KW-1185">Reference proteome</keyword>
<dbReference type="EMBL" id="MCFL01000014">
    <property type="protein sequence ID" value="ORZ37089.1"/>
    <property type="molecule type" value="Genomic_DNA"/>
</dbReference>
<dbReference type="AlphaFoldDB" id="A0A1Y2HRD1"/>
<accession>A0A1Y2HRD1</accession>
<evidence type="ECO:0000313" key="2">
    <source>
        <dbReference type="EMBL" id="ORZ37089.1"/>
    </source>
</evidence>
<evidence type="ECO:0000313" key="3">
    <source>
        <dbReference type="Proteomes" id="UP000193411"/>
    </source>
</evidence>
<feature type="compositionally biased region" description="Polar residues" evidence="1">
    <location>
        <begin position="1"/>
        <end position="12"/>
    </location>
</feature>